<dbReference type="Proteomes" id="UP000198307">
    <property type="component" value="Unassembled WGS sequence"/>
</dbReference>
<sequence length="78" mass="8920">MRTFDTLPCPLRRWLAEAAMPWSPASCRRIWMRARLEGEPVEAILARLDRTEMKCLGLANDPFPPCVGGQTSHEHESR</sequence>
<accession>A0A239PRK5</accession>
<dbReference type="RefSeq" id="WP_245846900.1">
    <property type="nucleotide sequence ID" value="NZ_CP067129.1"/>
</dbReference>
<dbReference type="EMBL" id="FZQB01000003">
    <property type="protein sequence ID" value="SNT72683.1"/>
    <property type="molecule type" value="Genomic_DNA"/>
</dbReference>
<evidence type="ECO:0000313" key="1">
    <source>
        <dbReference type="EMBL" id="SNT72683.1"/>
    </source>
</evidence>
<organism evidence="1 2">
    <name type="scientific">Paracoccus seriniphilus</name>
    <dbReference type="NCBI Taxonomy" id="184748"/>
    <lineage>
        <taxon>Bacteria</taxon>
        <taxon>Pseudomonadati</taxon>
        <taxon>Pseudomonadota</taxon>
        <taxon>Alphaproteobacteria</taxon>
        <taxon>Rhodobacterales</taxon>
        <taxon>Paracoccaceae</taxon>
        <taxon>Paracoccus</taxon>
    </lineage>
</organism>
<dbReference type="InterPro" id="IPR045386">
    <property type="entry name" value="DUF6525"/>
</dbReference>
<name>A0A239PRK5_9RHOB</name>
<gene>
    <name evidence="1" type="ORF">SAMN05444959_103181</name>
</gene>
<dbReference type="Pfam" id="PF20135">
    <property type="entry name" value="DUF6525"/>
    <property type="match status" value="1"/>
</dbReference>
<keyword evidence="2" id="KW-1185">Reference proteome</keyword>
<dbReference type="AlphaFoldDB" id="A0A239PRK5"/>
<reference evidence="1 2" key="1">
    <citation type="submission" date="2017-07" db="EMBL/GenBank/DDBJ databases">
        <authorList>
            <person name="Sun Z.S."/>
            <person name="Albrecht U."/>
            <person name="Echele G."/>
            <person name="Lee C.C."/>
        </authorList>
    </citation>
    <scope>NUCLEOTIDE SEQUENCE [LARGE SCALE GENOMIC DNA]</scope>
    <source>
        <strain evidence="1 2">DSM 14827</strain>
    </source>
</reference>
<evidence type="ECO:0000313" key="2">
    <source>
        <dbReference type="Proteomes" id="UP000198307"/>
    </source>
</evidence>
<proteinExistence type="predicted"/>
<protein>
    <submittedName>
        <fullName evidence="1">Uncharacterized protein</fullName>
    </submittedName>
</protein>